<keyword evidence="4" id="KW-0325">Glycoprotein</keyword>
<dbReference type="Proteomes" id="UP000729733">
    <property type="component" value="Unassembled WGS sequence"/>
</dbReference>
<dbReference type="PROSITE" id="PS50042">
    <property type="entry name" value="CNMP_BINDING_3"/>
    <property type="match status" value="1"/>
</dbReference>
<comment type="caution">
    <text evidence="7">The sequence shown here is derived from an EMBL/GenBank/DDBJ whole genome shotgun (WGS) entry which is preliminary data.</text>
</comment>
<dbReference type="InterPro" id="IPR028994">
    <property type="entry name" value="Integrin_alpha_N"/>
</dbReference>
<keyword evidence="2" id="KW-0677">Repeat</keyword>
<dbReference type="Pfam" id="PF01839">
    <property type="entry name" value="FG-GAP"/>
    <property type="match status" value="4"/>
</dbReference>
<reference evidence="7" key="1">
    <citation type="journal article" date="2021" name="Antonie Van Leeuwenhoek">
        <title>Draft genome and description of Waterburya agarophytonicola gen. nov. sp. nov. (Pleurocapsales, Cyanobacteria): a seaweed symbiont.</title>
        <authorList>
            <person name="Bonthond G."/>
            <person name="Shalygin S."/>
            <person name="Bayer T."/>
            <person name="Weinberger F."/>
        </authorList>
    </citation>
    <scope>NUCLEOTIDE SEQUENCE</scope>
    <source>
        <strain evidence="7">KI4</strain>
    </source>
</reference>
<dbReference type="SUPFAM" id="SSF69318">
    <property type="entry name" value="Integrin alpha N-terminal domain"/>
    <property type="match status" value="1"/>
</dbReference>
<evidence type="ECO:0000256" key="4">
    <source>
        <dbReference type="ARBA" id="ARBA00023180"/>
    </source>
</evidence>
<proteinExistence type="predicted"/>
<dbReference type="InterPro" id="IPR000595">
    <property type="entry name" value="cNMP-bd_dom"/>
</dbReference>
<dbReference type="PANTHER" id="PTHR23221:SF7">
    <property type="entry name" value="PHOSPHATIDYLINOSITOL-GLYCAN-SPECIFIC PHOSPHOLIPASE D"/>
    <property type="match status" value="1"/>
</dbReference>
<dbReference type="AlphaFoldDB" id="A0A964FE30"/>
<dbReference type="Gene3D" id="2.150.10.10">
    <property type="entry name" value="Serralysin-like metalloprotease, C-terminal"/>
    <property type="match status" value="1"/>
</dbReference>
<sequence>MFPQQFNLSDLASFNGGDGTEGFIIKGIDGGDNLGISVNSGGDVNGDGIDDLIIGASGIYDPDSASNPSGKSYIVFGKSTFQAEINLSNIVNGDGTEGFVINGIDRGDFAGYSVSGIGDLNGDRLDDIIIGARSADGKDNSSQSAGESYVVYGGNNLGEKINLSDIASGDGSDGFVVYGVGNGDVLGTSVSSAGDVNGDDIDDIIIGAKFADGNSNDDVDLGVTYVVFGDHNLAGEINLTNLASGDGRDGFVIYGADPYDFSGTSVNGAGDINNDGIEDIIIGSRRGSGIDNKTDYSGESYVIFGGNAIGATVNLGDIISGDGSRGLAIYGVDDYDFSGTSVSGIGDVNGDRIDDIIISAESGGGKNNNTDYSGESYIIYGSNDLGANINLSNIVSGDGSNGFVLYGVDEYDFSGTSVSSAGDINNDGKNDIIIGVPSADGNNNSTEDSGESYVVFGGDALGAEINLSDIVGGDGSSGFALYGINADDFLGTSVSSAGDLNGDGIDDIIIGANGVDLNNDAQDAGASYVVFGKLDPNSITDPVPSGDRNLSGTGAGDRLESGAGNDITRGGKGNDAIDGDNGKDRLFGDDGADDLNGGKDDDFLQGGDSNDLVKGGKGDDIVYGDGGDDTLLGGSGADTLYGDAGEDIIDGGTGRDRMLGGTDADIFVIRPGDLNNIIYDFEDTKDLIRLDAGLTFGDLTITDNGLNTGTSISQTSTGDLLVSAIDIDEINITSADFI</sequence>
<gene>
    <name evidence="7" type="ORF">I4641_00305</name>
</gene>
<keyword evidence="8" id="KW-1185">Reference proteome</keyword>
<dbReference type="Pfam" id="PF00353">
    <property type="entry name" value="HemolysinCabind"/>
    <property type="match status" value="3"/>
</dbReference>
<dbReference type="InterPro" id="IPR011049">
    <property type="entry name" value="Serralysin-like_metalloprot_C"/>
</dbReference>
<dbReference type="InterPro" id="IPR001343">
    <property type="entry name" value="Hemolysn_Ca-bd"/>
</dbReference>
<dbReference type="PANTHER" id="PTHR23221">
    <property type="entry name" value="GLYCOSYLPHOSPHATIDYLINOSITOL PHOSPHOLIPASE D"/>
    <property type="match status" value="1"/>
</dbReference>
<evidence type="ECO:0000256" key="3">
    <source>
        <dbReference type="ARBA" id="ARBA00022801"/>
    </source>
</evidence>
<evidence type="ECO:0000313" key="7">
    <source>
        <dbReference type="EMBL" id="MCC0175422.1"/>
    </source>
</evidence>
<organism evidence="7 8">
    <name type="scientific">Waterburya agarophytonicola KI4</name>
    <dbReference type="NCBI Taxonomy" id="2874699"/>
    <lineage>
        <taxon>Bacteria</taxon>
        <taxon>Bacillati</taxon>
        <taxon>Cyanobacteriota</taxon>
        <taxon>Cyanophyceae</taxon>
        <taxon>Pleurocapsales</taxon>
        <taxon>Hyellaceae</taxon>
        <taxon>Waterburya</taxon>
        <taxon>Waterburya agarophytonicola</taxon>
    </lineage>
</organism>
<dbReference type="Gene3D" id="2.130.10.130">
    <property type="entry name" value="Integrin alpha, N-terminal"/>
    <property type="match status" value="4"/>
</dbReference>
<name>A0A964FE30_9CYAN</name>
<dbReference type="SUPFAM" id="SSF51120">
    <property type="entry name" value="beta-Roll"/>
    <property type="match status" value="1"/>
</dbReference>
<keyword evidence="3" id="KW-0378">Hydrolase</keyword>
<dbReference type="EMBL" id="JADWDC010000001">
    <property type="protein sequence ID" value="MCC0175422.1"/>
    <property type="molecule type" value="Genomic_DNA"/>
</dbReference>
<evidence type="ECO:0000259" key="6">
    <source>
        <dbReference type="PROSITE" id="PS50042"/>
    </source>
</evidence>
<dbReference type="InterPro" id="IPR013519">
    <property type="entry name" value="Int_alpha_beta-p"/>
</dbReference>
<dbReference type="PROSITE" id="PS51470">
    <property type="entry name" value="FG_GAP"/>
    <property type="match status" value="2"/>
</dbReference>
<feature type="domain" description="Cyclic nucleotide-binding" evidence="6">
    <location>
        <begin position="660"/>
        <end position="726"/>
    </location>
</feature>
<evidence type="ECO:0000313" key="8">
    <source>
        <dbReference type="Proteomes" id="UP000729733"/>
    </source>
</evidence>
<keyword evidence="1" id="KW-0732">Signal</keyword>
<evidence type="ECO:0000256" key="1">
    <source>
        <dbReference type="ARBA" id="ARBA00022729"/>
    </source>
</evidence>
<dbReference type="InterPro" id="IPR013517">
    <property type="entry name" value="FG-GAP"/>
</dbReference>
<dbReference type="GO" id="GO:0005509">
    <property type="term" value="F:calcium ion binding"/>
    <property type="evidence" value="ECO:0007669"/>
    <property type="project" value="InterPro"/>
</dbReference>
<dbReference type="GO" id="GO:0016787">
    <property type="term" value="F:hydrolase activity"/>
    <property type="evidence" value="ECO:0007669"/>
    <property type="project" value="UniProtKB-KW"/>
</dbReference>
<feature type="region of interest" description="Disordered" evidence="5">
    <location>
        <begin position="536"/>
        <end position="592"/>
    </location>
</feature>
<protein>
    <submittedName>
        <fullName evidence="7">FG-GAP repeat protein</fullName>
    </submittedName>
</protein>
<accession>A0A964FE30</accession>
<dbReference type="RefSeq" id="WP_229638422.1">
    <property type="nucleotide sequence ID" value="NZ_JADWDC010000001.1"/>
</dbReference>
<dbReference type="PRINTS" id="PR00313">
    <property type="entry name" value="CABNDNGRPT"/>
</dbReference>
<evidence type="ECO:0000256" key="5">
    <source>
        <dbReference type="SAM" id="MobiDB-lite"/>
    </source>
</evidence>
<evidence type="ECO:0000256" key="2">
    <source>
        <dbReference type="ARBA" id="ARBA00022737"/>
    </source>
</evidence>
<dbReference type="SMART" id="SM00191">
    <property type="entry name" value="Int_alpha"/>
    <property type="match status" value="7"/>
</dbReference>